<proteinExistence type="predicted"/>
<reference evidence="1 2" key="1">
    <citation type="submission" date="2021-08" db="EMBL/GenBank/DDBJ databases">
        <authorList>
            <person name="Peeters C."/>
        </authorList>
    </citation>
    <scope>NUCLEOTIDE SEQUENCE [LARGE SCALE GENOMIC DNA]</scope>
    <source>
        <strain evidence="1 2">LMG 23992</strain>
    </source>
</reference>
<dbReference type="RefSeq" id="WP_224077966.1">
    <property type="nucleotide sequence ID" value="NZ_CAJZAI010000001.1"/>
</dbReference>
<evidence type="ECO:0000313" key="1">
    <source>
        <dbReference type="EMBL" id="CAG9165093.1"/>
    </source>
</evidence>
<gene>
    <name evidence="1" type="ORF">LMG23992_00240</name>
</gene>
<comment type="caution">
    <text evidence="1">The sequence shown here is derived from an EMBL/GenBank/DDBJ whole genome shotgun (WGS) entry which is preliminary data.</text>
</comment>
<dbReference type="EMBL" id="CAJZAI010000001">
    <property type="protein sequence ID" value="CAG9165093.1"/>
    <property type="molecule type" value="Genomic_DNA"/>
</dbReference>
<sequence length="100" mass="11571">MIPFYQSKEWSTCPRVPVVLNGQLCFAYDTTAKGETWQPKRGHAQRTGSLDGIEHMFMLTHNYGRGETDRHYLYFRQDGKLFFVYTGESWPATICIETGV</sequence>
<name>A0ABN7XVP5_9BURK</name>
<evidence type="ECO:0000313" key="2">
    <source>
        <dbReference type="Proteomes" id="UP000727654"/>
    </source>
</evidence>
<accession>A0ABN7XVP5</accession>
<keyword evidence="2" id="KW-1185">Reference proteome</keyword>
<dbReference type="Proteomes" id="UP000727654">
    <property type="component" value="Unassembled WGS sequence"/>
</dbReference>
<protein>
    <submittedName>
        <fullName evidence="1">Uncharacterized protein</fullName>
    </submittedName>
</protein>
<organism evidence="1 2">
    <name type="scientific">Cupriavidus laharis</name>
    <dbReference type="NCBI Taxonomy" id="151654"/>
    <lineage>
        <taxon>Bacteria</taxon>
        <taxon>Pseudomonadati</taxon>
        <taxon>Pseudomonadota</taxon>
        <taxon>Betaproteobacteria</taxon>
        <taxon>Burkholderiales</taxon>
        <taxon>Burkholderiaceae</taxon>
        <taxon>Cupriavidus</taxon>
    </lineage>
</organism>